<organism evidence="14 15">
    <name type="scientific">Suillus fuscotomentosus</name>
    <dbReference type="NCBI Taxonomy" id="1912939"/>
    <lineage>
        <taxon>Eukaryota</taxon>
        <taxon>Fungi</taxon>
        <taxon>Dikarya</taxon>
        <taxon>Basidiomycota</taxon>
        <taxon>Agaricomycotina</taxon>
        <taxon>Agaricomycetes</taxon>
        <taxon>Agaricomycetidae</taxon>
        <taxon>Boletales</taxon>
        <taxon>Suillineae</taxon>
        <taxon>Suillaceae</taxon>
        <taxon>Suillus</taxon>
    </lineage>
</organism>
<proteinExistence type="inferred from homology"/>
<dbReference type="InterPro" id="IPR017945">
    <property type="entry name" value="DHBP_synth_RibB-like_a/b_dom"/>
</dbReference>
<dbReference type="GO" id="GO:0061710">
    <property type="term" value="F:L-threonylcarbamoyladenylate synthase"/>
    <property type="evidence" value="ECO:0007669"/>
    <property type="project" value="UniProtKB-EC"/>
</dbReference>
<evidence type="ECO:0000256" key="1">
    <source>
        <dbReference type="ARBA" id="ARBA00004496"/>
    </source>
</evidence>
<keyword evidence="10" id="KW-0067">ATP-binding</keyword>
<reference evidence="14" key="1">
    <citation type="journal article" date="2020" name="New Phytol.">
        <title>Comparative genomics reveals dynamic genome evolution in host specialist ectomycorrhizal fungi.</title>
        <authorList>
            <person name="Lofgren L.A."/>
            <person name="Nguyen N.H."/>
            <person name="Vilgalys R."/>
            <person name="Ruytinx J."/>
            <person name="Liao H.L."/>
            <person name="Branco S."/>
            <person name="Kuo A."/>
            <person name="LaButti K."/>
            <person name="Lipzen A."/>
            <person name="Andreopoulos W."/>
            <person name="Pangilinan J."/>
            <person name="Riley R."/>
            <person name="Hundley H."/>
            <person name="Na H."/>
            <person name="Barry K."/>
            <person name="Grigoriev I.V."/>
            <person name="Stajich J.E."/>
            <person name="Kennedy P.G."/>
        </authorList>
    </citation>
    <scope>NUCLEOTIDE SEQUENCE</scope>
    <source>
        <strain evidence="14">FC203</strain>
    </source>
</reference>
<dbReference type="Proteomes" id="UP001195769">
    <property type="component" value="Unassembled WGS sequence"/>
</dbReference>
<dbReference type="GO" id="GO:0008033">
    <property type="term" value="P:tRNA processing"/>
    <property type="evidence" value="ECO:0007669"/>
    <property type="project" value="UniProtKB-KW"/>
</dbReference>
<evidence type="ECO:0000313" key="15">
    <source>
        <dbReference type="Proteomes" id="UP001195769"/>
    </source>
</evidence>
<dbReference type="AlphaFoldDB" id="A0AAD4EJJ7"/>
<evidence type="ECO:0000256" key="10">
    <source>
        <dbReference type="ARBA" id="ARBA00022840"/>
    </source>
</evidence>
<keyword evidence="6" id="KW-0808">Transferase</keyword>
<keyword evidence="7" id="KW-0819">tRNA processing</keyword>
<dbReference type="Pfam" id="PF01300">
    <property type="entry name" value="Sua5_yciO_yrdC"/>
    <property type="match status" value="1"/>
</dbReference>
<dbReference type="SUPFAM" id="SSF55821">
    <property type="entry name" value="YrdC/RibB"/>
    <property type="match status" value="1"/>
</dbReference>
<dbReference type="PANTHER" id="PTHR17490">
    <property type="entry name" value="SUA5"/>
    <property type="match status" value="1"/>
</dbReference>
<dbReference type="GO" id="GO:0006450">
    <property type="term" value="P:regulation of translational fidelity"/>
    <property type="evidence" value="ECO:0007669"/>
    <property type="project" value="TreeGrafter"/>
</dbReference>
<evidence type="ECO:0000259" key="13">
    <source>
        <dbReference type="PROSITE" id="PS51163"/>
    </source>
</evidence>
<evidence type="ECO:0000256" key="4">
    <source>
        <dbReference type="ARBA" id="ARBA00015492"/>
    </source>
</evidence>
<protein>
    <recommendedName>
        <fullName evidence="4">Threonylcarbamoyl-AMP synthase</fullName>
        <ecNumber evidence="3">2.7.7.87</ecNumber>
    </recommendedName>
    <alternativeName>
        <fullName evidence="11">L-threonylcarbamoyladenylate synthase</fullName>
    </alternativeName>
</protein>
<dbReference type="InterPro" id="IPR006070">
    <property type="entry name" value="Sua5-like_dom"/>
</dbReference>
<dbReference type="GeneID" id="64658242"/>
<keyword evidence="5" id="KW-0963">Cytoplasm</keyword>
<evidence type="ECO:0000256" key="12">
    <source>
        <dbReference type="ARBA" id="ARBA00048366"/>
    </source>
</evidence>
<keyword evidence="8" id="KW-0548">Nucleotidyltransferase</keyword>
<gene>
    <name evidence="14" type="ORF">F5891DRAFT_1125151</name>
</gene>
<dbReference type="InterPro" id="IPR050156">
    <property type="entry name" value="TC-AMP_synthase_SUA5"/>
</dbReference>
<comment type="similarity">
    <text evidence="2">Belongs to the SUA5 family.</text>
</comment>
<dbReference type="PROSITE" id="PS51163">
    <property type="entry name" value="YRDC"/>
    <property type="match status" value="1"/>
</dbReference>
<dbReference type="NCBIfam" id="TIGR00057">
    <property type="entry name" value="L-threonylcarbamoyladenylate synthase"/>
    <property type="match status" value="1"/>
</dbReference>
<dbReference type="InterPro" id="IPR038385">
    <property type="entry name" value="Sua5/YwlC_C"/>
</dbReference>
<sequence length="452" mass="49820">MVAHHTHVYRKVVREIAKATVKPRLARNKDIASNFRALFAQSGRPEDTQRFHHDMQNALTFLRSQREYKALLERYNPLIDLTAEERIEATARRVAVSSSETLTALHTAASCLKDLSPVAFPTETVYGLGAIALNATAALKIFSTKGRPADNPLIVHVSSRRMLQTLLPQNYTLSPSYELLIEHFWPGPLTLLFPCDHSLIPDIITAGQPTVAIRIPSHPVARALIAVTDAPLAAPSANSSGKPSPTRAEHVLNDLNGKITIILDGGPCEVGLESTVEDIKRVLVNGFSDTDTPIPQILVHRRDFRDDALEQAPTTPGMKYRHYSPSVPVTLMHMSEVPLGIEPLSPSAFLEDLKRSMPHSPNALRVGLLMPSDSILMKSLISDTTIQWREFPFGLVSEPAIIARRLFDGLLTLEREGVDLILVEEVPEENEGLAIMNRIKKAAGSSQWIAIP</sequence>
<evidence type="ECO:0000256" key="8">
    <source>
        <dbReference type="ARBA" id="ARBA00022695"/>
    </source>
</evidence>
<dbReference type="Pfam" id="PF13233">
    <property type="entry name" value="Complex1_LYR_2"/>
    <property type="match status" value="1"/>
</dbReference>
<dbReference type="GO" id="GO:0005524">
    <property type="term" value="F:ATP binding"/>
    <property type="evidence" value="ECO:0007669"/>
    <property type="project" value="UniProtKB-KW"/>
</dbReference>
<keyword evidence="9" id="KW-0547">Nucleotide-binding</keyword>
<evidence type="ECO:0000256" key="2">
    <source>
        <dbReference type="ARBA" id="ARBA00007663"/>
    </source>
</evidence>
<dbReference type="EMBL" id="JABBWK010000003">
    <property type="protein sequence ID" value="KAG1907266.1"/>
    <property type="molecule type" value="Genomic_DNA"/>
</dbReference>
<evidence type="ECO:0000313" key="14">
    <source>
        <dbReference type="EMBL" id="KAG1907266.1"/>
    </source>
</evidence>
<dbReference type="GO" id="GO:0005737">
    <property type="term" value="C:cytoplasm"/>
    <property type="evidence" value="ECO:0007669"/>
    <property type="project" value="UniProtKB-SubCell"/>
</dbReference>
<name>A0AAD4EJJ7_9AGAM</name>
<dbReference type="RefSeq" id="XP_041232841.1">
    <property type="nucleotide sequence ID" value="XM_041363944.1"/>
</dbReference>
<feature type="domain" description="YrdC-like" evidence="13">
    <location>
        <begin position="102"/>
        <end position="288"/>
    </location>
</feature>
<accession>A0AAD4EJJ7</accession>
<evidence type="ECO:0000256" key="5">
    <source>
        <dbReference type="ARBA" id="ARBA00022490"/>
    </source>
</evidence>
<dbReference type="Gene3D" id="3.40.50.11030">
    <property type="entry name" value="Threonylcarbamoyl-AMP synthase, C-terminal domain"/>
    <property type="match status" value="1"/>
</dbReference>
<keyword evidence="15" id="KW-1185">Reference proteome</keyword>
<evidence type="ECO:0000256" key="7">
    <source>
        <dbReference type="ARBA" id="ARBA00022694"/>
    </source>
</evidence>
<dbReference type="Gene3D" id="3.90.870.10">
    <property type="entry name" value="DHBP synthase"/>
    <property type="match status" value="1"/>
</dbReference>
<dbReference type="PANTHER" id="PTHR17490:SF16">
    <property type="entry name" value="THREONYLCARBAMOYL-AMP SYNTHASE"/>
    <property type="match status" value="1"/>
</dbReference>
<comment type="caution">
    <text evidence="14">The sequence shown here is derived from an EMBL/GenBank/DDBJ whole genome shotgun (WGS) entry which is preliminary data.</text>
</comment>
<dbReference type="GO" id="GO:0003725">
    <property type="term" value="F:double-stranded RNA binding"/>
    <property type="evidence" value="ECO:0007669"/>
    <property type="project" value="InterPro"/>
</dbReference>
<evidence type="ECO:0000256" key="9">
    <source>
        <dbReference type="ARBA" id="ARBA00022741"/>
    </source>
</evidence>
<evidence type="ECO:0000256" key="6">
    <source>
        <dbReference type="ARBA" id="ARBA00022679"/>
    </source>
</evidence>
<evidence type="ECO:0000256" key="3">
    <source>
        <dbReference type="ARBA" id="ARBA00012584"/>
    </source>
</evidence>
<evidence type="ECO:0000256" key="11">
    <source>
        <dbReference type="ARBA" id="ARBA00029774"/>
    </source>
</evidence>
<comment type="subcellular location">
    <subcellularLocation>
        <location evidence="1">Cytoplasm</location>
    </subcellularLocation>
</comment>
<dbReference type="EC" id="2.7.7.87" evidence="3"/>
<comment type="catalytic activity">
    <reaction evidence="12">
        <text>L-threonine + hydrogencarbonate + ATP = L-threonylcarbamoyladenylate + diphosphate + H2O</text>
        <dbReference type="Rhea" id="RHEA:36407"/>
        <dbReference type="ChEBI" id="CHEBI:15377"/>
        <dbReference type="ChEBI" id="CHEBI:17544"/>
        <dbReference type="ChEBI" id="CHEBI:30616"/>
        <dbReference type="ChEBI" id="CHEBI:33019"/>
        <dbReference type="ChEBI" id="CHEBI:57926"/>
        <dbReference type="ChEBI" id="CHEBI:73682"/>
        <dbReference type="EC" id="2.7.7.87"/>
    </reaction>
</comment>
<dbReference type="GO" id="GO:0000049">
    <property type="term" value="F:tRNA binding"/>
    <property type="evidence" value="ECO:0007669"/>
    <property type="project" value="TreeGrafter"/>
</dbReference>